<dbReference type="GO" id="GO:0009116">
    <property type="term" value="P:nucleoside metabolic process"/>
    <property type="evidence" value="ECO:0007669"/>
    <property type="project" value="InterPro"/>
</dbReference>
<dbReference type="GO" id="GO:0003824">
    <property type="term" value="F:catalytic activity"/>
    <property type="evidence" value="ECO:0007669"/>
    <property type="project" value="InterPro"/>
</dbReference>
<dbReference type="InterPro" id="IPR027417">
    <property type="entry name" value="P-loop_NTPase"/>
</dbReference>
<dbReference type="InterPro" id="IPR056884">
    <property type="entry name" value="NPHP3-like_N"/>
</dbReference>
<dbReference type="GO" id="GO:0000428">
    <property type="term" value="C:DNA-directed RNA polymerase complex"/>
    <property type="evidence" value="ECO:0007669"/>
    <property type="project" value="UniProtKB-KW"/>
</dbReference>
<dbReference type="InterPro" id="IPR007111">
    <property type="entry name" value="NACHT_NTPase"/>
</dbReference>
<dbReference type="PANTHER" id="PTHR46082">
    <property type="entry name" value="ATP/GTP-BINDING PROTEIN-RELATED"/>
    <property type="match status" value="1"/>
</dbReference>
<evidence type="ECO:0000256" key="5">
    <source>
        <dbReference type="ARBA" id="ARBA00022833"/>
    </source>
</evidence>
<keyword evidence="11" id="KW-0240">DNA-directed RNA polymerase</keyword>
<comment type="subcellular location">
    <subcellularLocation>
        <location evidence="1">Nucleus</location>
    </subcellularLocation>
</comment>
<dbReference type="GO" id="GO:0046872">
    <property type="term" value="F:metal ion binding"/>
    <property type="evidence" value="ECO:0007669"/>
    <property type="project" value="UniProtKB-KW"/>
</dbReference>
<dbReference type="InterPro" id="IPR035994">
    <property type="entry name" value="Nucleoside_phosphorylase_sf"/>
</dbReference>
<evidence type="ECO:0000256" key="4">
    <source>
        <dbReference type="ARBA" id="ARBA00022737"/>
    </source>
</evidence>
<dbReference type="PROSITE" id="PS00115">
    <property type="entry name" value="RNA_POL_II_REPEAT"/>
    <property type="match status" value="3"/>
</dbReference>
<evidence type="ECO:0000256" key="7">
    <source>
        <dbReference type="ARBA" id="ARBA00023163"/>
    </source>
</evidence>
<sequence>MLSHRDYNVAWICALPLEAAAARAALDREHAVLPQPSSDQNAYILGEVSGFNVVIACLPSGIYGTVSAAATITQLRSTFTAVRFALMSKHMVGNGELMRIISSTLERSSAINEKFQKPPAEMNDQLFCADYGHVVGQSTCKNCATEEVVKRKERYTDQPIVHSGLIASGNLVMKDGRVRDQLADSLPGLLCFEMEAAGLMNQIPALVIRGICDYSDSHKNKDWQPYAALTAAAYAKELLSTIPNDAKDENNQIKTMGKPAPSPQVGLLLKESCEEFDKIVQERNPNDRVLFANSTVENVDQTAREVERELEEKGLLRNLRRILRFVKVLDKIKSEMAEIEDVLPYLPWILTPVIQALKIASENICAMENLISAYDKMAEILPNFDYVPGDWKEDPDGHSIMALTFVDIIDFHREIYLLFDSNSKAALLQARWSRSERRLRPILDNCSEDCDLLYHLKTNRTPLSEIIRSRRKVLHEFREDEQRRSTRELQAVLSWLRIKDDKQENELDHLHGLKHKGSCAWIFKKKKTRAWFRSGREHPVVWLTGKPGAGKSVLSATVVQVVKHNNFQALYFFCGLHQSDKQAALSAFRSLVAQLSRANSDCASYVYLNHIQNGHQLSLPRMKEILQSALPSMGPVRIVLDGLDELLLEEQEKLLKSILPLLHSEDLERTCKLLLSSRDTANISVHMSRISKIDLNREQRSRDPAIESFIKEELATLRASFDDMNIDGELVEDIEKDMIDKADGMFLWVRLVVSSLRQVRRLAELRETVYTLPKGLEKMYEVIAHQIFESPSNCDGVYTLRILSWVIFGVKPLRKTDILHGASIDPDTVDFSDDYRLRESVLDLCKPLLEERLDGTVRFIHFTVHQYFKSGPGTRFIDPAKANFAITFSCLSYLIKGLDLLLPDFTPEEQCKEVSHGIHGLCRYAQWNWIYHLQQCSVNSNGLDEEEHNMLEDQIKTLYEKNRSLDGYSPRVQQDQPTWHPRTEPGNLQILFLQDFPGINEFFHHCYAFKMTLKKHRFSNGKEIDEYVRRHDPSLFSRMLQIYNGAVQHLCTSSDIDGVNPAQLCRFKQQFGSSAFPCRFFGCMRAFPRNDIREDHEISWHIGGIRCLDLSCPFSRIGFSSSQALRSHTLVYHSPQEEKPTTLRRRYQCQGCSQRFRLEKEFQRHRDASLGTPCGNEAFQITQYTNYVPRIPVASFLADVSQMMESPSQPAVEDDHERSSSSSAETQVNPTRGWSSPQYTTLSPSYWPPVSPIYNSTSPSYSPANAIYNPTSPTYSPTSPAYTPANPAYNTTSPAYSPTSPTYTPASPGYSPTSPTYTPANPAYNTTSPAYSPTSPTYTPASPGYSPTSPTYTPANPAYNTTSPEYSPTSPTYTPASPMYHPRSPSFGPGSPKIDSNV</sequence>
<dbReference type="PROSITE" id="PS50837">
    <property type="entry name" value="NACHT"/>
    <property type="match status" value="1"/>
</dbReference>
<feature type="compositionally biased region" description="Low complexity" evidence="9">
    <location>
        <begin position="1293"/>
        <end position="1380"/>
    </location>
</feature>
<evidence type="ECO:0000256" key="1">
    <source>
        <dbReference type="ARBA" id="ARBA00004123"/>
    </source>
</evidence>
<keyword evidence="7" id="KW-0804">Transcription</keyword>
<keyword evidence="4" id="KW-0677">Repeat</keyword>
<evidence type="ECO:0000313" key="11">
    <source>
        <dbReference type="EMBL" id="KAJ5704064.1"/>
    </source>
</evidence>
<protein>
    <submittedName>
        <fullName evidence="11">DNA-directed RNA polymerase II subunit RPB1</fullName>
    </submittedName>
</protein>
<keyword evidence="8" id="KW-0539">Nucleus</keyword>
<evidence type="ECO:0000256" key="3">
    <source>
        <dbReference type="ARBA" id="ARBA00022723"/>
    </source>
</evidence>
<feature type="compositionally biased region" description="Polar residues" evidence="9">
    <location>
        <begin position="1220"/>
        <end position="1239"/>
    </location>
</feature>
<evidence type="ECO:0000256" key="6">
    <source>
        <dbReference type="ARBA" id="ARBA00023125"/>
    </source>
</evidence>
<comment type="caution">
    <text evidence="11">The sequence shown here is derived from an EMBL/GenBank/DDBJ whole genome shotgun (WGS) entry which is preliminary data.</text>
</comment>
<reference evidence="11" key="2">
    <citation type="submission" date="2023-01" db="EMBL/GenBank/DDBJ databases">
        <authorList>
            <person name="Petersen C."/>
        </authorList>
    </citation>
    <scope>NUCLEOTIDE SEQUENCE</scope>
    <source>
        <strain evidence="11">IBT 17514</strain>
    </source>
</reference>
<feature type="domain" description="NACHT" evidence="10">
    <location>
        <begin position="539"/>
        <end position="681"/>
    </location>
</feature>
<keyword evidence="12" id="KW-1185">Reference proteome</keyword>
<dbReference type="PANTHER" id="PTHR46082:SF11">
    <property type="entry name" value="AAA+ ATPASE DOMAIN-CONTAINING PROTEIN-RELATED"/>
    <property type="match status" value="1"/>
</dbReference>
<dbReference type="Pfam" id="PF24883">
    <property type="entry name" value="NPHP3_N"/>
    <property type="match status" value="1"/>
</dbReference>
<evidence type="ECO:0000259" key="10">
    <source>
        <dbReference type="PROSITE" id="PS50837"/>
    </source>
</evidence>
<keyword evidence="5" id="KW-0862">Zinc</keyword>
<feature type="region of interest" description="Disordered" evidence="9">
    <location>
        <begin position="1293"/>
        <end position="1398"/>
    </location>
</feature>
<dbReference type="GO" id="GO:0005634">
    <property type="term" value="C:nucleus"/>
    <property type="evidence" value="ECO:0007669"/>
    <property type="project" value="UniProtKB-SubCell"/>
</dbReference>
<accession>A0AAD6HBY0</accession>
<organism evidence="11 12">
    <name type="scientific">Penicillium malachiteum</name>
    <dbReference type="NCBI Taxonomy" id="1324776"/>
    <lineage>
        <taxon>Eukaryota</taxon>
        <taxon>Fungi</taxon>
        <taxon>Dikarya</taxon>
        <taxon>Ascomycota</taxon>
        <taxon>Pezizomycotina</taxon>
        <taxon>Eurotiomycetes</taxon>
        <taxon>Eurotiomycetidae</taxon>
        <taxon>Eurotiales</taxon>
        <taxon>Aspergillaceae</taxon>
        <taxon>Penicillium</taxon>
    </lineage>
</organism>
<keyword evidence="6" id="KW-0238">DNA-binding</keyword>
<dbReference type="InterPro" id="IPR053137">
    <property type="entry name" value="NLR-like"/>
</dbReference>
<dbReference type="PRINTS" id="PR01217">
    <property type="entry name" value="PRICHEXTENSN"/>
</dbReference>
<dbReference type="InterPro" id="IPR000684">
    <property type="entry name" value="RNA_pol_II_repeat_euk"/>
</dbReference>
<keyword evidence="2" id="KW-0597">Phosphoprotein</keyword>
<dbReference type="Gene3D" id="3.40.50.1580">
    <property type="entry name" value="Nucleoside phosphorylase domain"/>
    <property type="match status" value="1"/>
</dbReference>
<gene>
    <name evidence="11" type="ORF">N7493_011202</name>
</gene>
<dbReference type="PROSITE" id="PS00028">
    <property type="entry name" value="ZINC_FINGER_C2H2_1"/>
    <property type="match status" value="1"/>
</dbReference>
<evidence type="ECO:0000313" key="12">
    <source>
        <dbReference type="Proteomes" id="UP001215712"/>
    </source>
</evidence>
<evidence type="ECO:0000256" key="2">
    <source>
        <dbReference type="ARBA" id="ARBA00022553"/>
    </source>
</evidence>
<evidence type="ECO:0000256" key="8">
    <source>
        <dbReference type="ARBA" id="ARBA00023242"/>
    </source>
</evidence>
<proteinExistence type="predicted"/>
<dbReference type="SUPFAM" id="SSF52540">
    <property type="entry name" value="P-loop containing nucleoside triphosphate hydrolases"/>
    <property type="match status" value="1"/>
</dbReference>
<dbReference type="Proteomes" id="UP001215712">
    <property type="component" value="Unassembled WGS sequence"/>
</dbReference>
<dbReference type="GO" id="GO:0003677">
    <property type="term" value="F:DNA binding"/>
    <property type="evidence" value="ECO:0007669"/>
    <property type="project" value="UniProtKB-KW"/>
</dbReference>
<dbReference type="EMBL" id="JAQJAN010000020">
    <property type="protein sequence ID" value="KAJ5704064.1"/>
    <property type="molecule type" value="Genomic_DNA"/>
</dbReference>
<feature type="region of interest" description="Disordered" evidence="9">
    <location>
        <begin position="1204"/>
        <end position="1239"/>
    </location>
</feature>
<dbReference type="Gene3D" id="3.40.50.300">
    <property type="entry name" value="P-loop containing nucleotide triphosphate hydrolases"/>
    <property type="match status" value="1"/>
</dbReference>
<dbReference type="InterPro" id="IPR013087">
    <property type="entry name" value="Znf_C2H2_type"/>
</dbReference>
<dbReference type="GO" id="GO:0006366">
    <property type="term" value="P:transcription by RNA polymerase II"/>
    <property type="evidence" value="ECO:0007669"/>
    <property type="project" value="InterPro"/>
</dbReference>
<keyword evidence="3" id="KW-0479">Metal-binding</keyword>
<evidence type="ECO:0000256" key="9">
    <source>
        <dbReference type="SAM" id="MobiDB-lite"/>
    </source>
</evidence>
<dbReference type="SUPFAM" id="SSF53167">
    <property type="entry name" value="Purine and uridine phosphorylases"/>
    <property type="match status" value="1"/>
</dbReference>
<name>A0AAD6HBY0_9EURO</name>
<reference evidence="11" key="1">
    <citation type="journal article" date="2023" name="IMA Fungus">
        <title>Comparative genomic study of the Penicillium genus elucidates a diverse pangenome and 15 lateral gene transfer events.</title>
        <authorList>
            <person name="Petersen C."/>
            <person name="Sorensen T."/>
            <person name="Nielsen M.R."/>
            <person name="Sondergaard T.E."/>
            <person name="Sorensen J.L."/>
            <person name="Fitzpatrick D.A."/>
            <person name="Frisvad J.C."/>
            <person name="Nielsen K.L."/>
        </authorList>
    </citation>
    <scope>NUCLEOTIDE SEQUENCE</scope>
    <source>
        <strain evidence="11">IBT 17514</strain>
    </source>
</reference>